<keyword evidence="3 5" id="KW-0456">Lyase</keyword>
<dbReference type="InterPro" id="IPR005000">
    <property type="entry name" value="Aldolase/citrate-lyase_domain"/>
</dbReference>
<proteinExistence type="inferred from homology"/>
<dbReference type="InterPro" id="IPR040442">
    <property type="entry name" value="Pyrv_kinase-like_dom_sf"/>
</dbReference>
<gene>
    <name evidence="5" type="primary">garL</name>
    <name evidence="5" type="ORF">PSM7751_01869</name>
</gene>
<dbReference type="EC" id="4.1.2.20" evidence="5"/>
<dbReference type="Pfam" id="PF03328">
    <property type="entry name" value="HpcH_HpaI"/>
    <property type="match status" value="1"/>
</dbReference>
<dbReference type="EMBL" id="FWFN01000003">
    <property type="protein sequence ID" value="SLN40697.1"/>
    <property type="molecule type" value="Genomic_DNA"/>
</dbReference>
<accession>A0A1X6Z4R1</accession>
<dbReference type="GO" id="GO:0008672">
    <property type="term" value="F:2-dehydro-3-deoxyglucarate aldolase activity"/>
    <property type="evidence" value="ECO:0007669"/>
    <property type="project" value="UniProtKB-EC"/>
</dbReference>
<dbReference type="GO" id="GO:0046872">
    <property type="term" value="F:metal ion binding"/>
    <property type="evidence" value="ECO:0007669"/>
    <property type="project" value="UniProtKB-KW"/>
</dbReference>
<evidence type="ECO:0000256" key="2">
    <source>
        <dbReference type="ARBA" id="ARBA00022723"/>
    </source>
</evidence>
<keyword evidence="2" id="KW-0479">Metal-binding</keyword>
<dbReference type="InterPro" id="IPR015813">
    <property type="entry name" value="Pyrv/PenolPyrv_kinase-like_dom"/>
</dbReference>
<dbReference type="Proteomes" id="UP000193963">
    <property type="component" value="Unassembled WGS sequence"/>
</dbReference>
<dbReference type="PANTHER" id="PTHR30502">
    <property type="entry name" value="2-KETO-3-DEOXY-L-RHAMNONATE ALDOLASE"/>
    <property type="match status" value="1"/>
</dbReference>
<keyword evidence="6" id="KW-1185">Reference proteome</keyword>
<dbReference type="RefSeq" id="WP_232618158.1">
    <property type="nucleotide sequence ID" value="NZ_FWFN01000003.1"/>
</dbReference>
<evidence type="ECO:0000313" key="6">
    <source>
        <dbReference type="Proteomes" id="UP000193963"/>
    </source>
</evidence>
<dbReference type="PANTHER" id="PTHR30502:SF0">
    <property type="entry name" value="PHOSPHOENOLPYRUVATE CARBOXYLASE FAMILY PROTEIN"/>
    <property type="match status" value="1"/>
</dbReference>
<evidence type="ECO:0000313" key="5">
    <source>
        <dbReference type="EMBL" id="SLN40697.1"/>
    </source>
</evidence>
<evidence type="ECO:0000256" key="3">
    <source>
        <dbReference type="ARBA" id="ARBA00023239"/>
    </source>
</evidence>
<organism evidence="5 6">
    <name type="scientific">Pseudooceanicola marinus</name>
    <dbReference type="NCBI Taxonomy" id="396013"/>
    <lineage>
        <taxon>Bacteria</taxon>
        <taxon>Pseudomonadati</taxon>
        <taxon>Pseudomonadota</taxon>
        <taxon>Alphaproteobacteria</taxon>
        <taxon>Rhodobacterales</taxon>
        <taxon>Paracoccaceae</taxon>
        <taxon>Pseudooceanicola</taxon>
    </lineage>
</organism>
<dbReference type="AlphaFoldDB" id="A0A1X6Z4R1"/>
<dbReference type="GO" id="GO:0005737">
    <property type="term" value="C:cytoplasm"/>
    <property type="evidence" value="ECO:0007669"/>
    <property type="project" value="TreeGrafter"/>
</dbReference>
<dbReference type="InterPro" id="IPR050251">
    <property type="entry name" value="HpcH-HpaI_aldolase"/>
</dbReference>
<evidence type="ECO:0000259" key="4">
    <source>
        <dbReference type="Pfam" id="PF03328"/>
    </source>
</evidence>
<feature type="domain" description="HpcH/HpaI aldolase/citrate lyase" evidence="4">
    <location>
        <begin position="19"/>
        <end position="242"/>
    </location>
</feature>
<protein>
    <submittedName>
        <fullName evidence="5">5-keto-4-deoxy-D-glucarate aldolase</fullName>
        <ecNumber evidence="5">4.1.2.20</ecNumber>
    </submittedName>
</protein>
<sequence>MPSEHSGFRQRFQEGQILIGSFLKIAQTMPAEILGTLGYDFVVVDEEHGALNRESTDHILLACRAHGIGGLVRVPSADPAGIQSVLDCGGDGVLVPHVDSAEKARAIVAAARYRGGMRGYSSTTRAGDFGGRSIAQHLDEQDTRATVIAMIEDPHALDALDEILAVEGLDGVFIGRGDLTVAYGEVKGGSAPVKAATEAITAAARAAGKPICVMASGPEDAAALAAQGATAFIVSSDQTFLRKAAAATLTETRTALQTTR</sequence>
<reference evidence="5 6" key="1">
    <citation type="submission" date="2017-03" db="EMBL/GenBank/DDBJ databases">
        <authorList>
            <person name="Afonso C.L."/>
            <person name="Miller P.J."/>
            <person name="Scott M.A."/>
            <person name="Spackman E."/>
            <person name="Goraichik I."/>
            <person name="Dimitrov K.M."/>
            <person name="Suarez D.L."/>
            <person name="Swayne D.E."/>
        </authorList>
    </citation>
    <scope>NUCLEOTIDE SEQUENCE [LARGE SCALE GENOMIC DNA]</scope>
    <source>
        <strain evidence="5 6">CECT 7751</strain>
    </source>
</reference>
<name>A0A1X6Z4R1_9RHOB</name>
<dbReference type="SUPFAM" id="SSF51621">
    <property type="entry name" value="Phosphoenolpyruvate/pyruvate domain"/>
    <property type="match status" value="1"/>
</dbReference>
<evidence type="ECO:0000256" key="1">
    <source>
        <dbReference type="ARBA" id="ARBA00005568"/>
    </source>
</evidence>
<dbReference type="Gene3D" id="3.20.20.60">
    <property type="entry name" value="Phosphoenolpyruvate-binding domains"/>
    <property type="match status" value="1"/>
</dbReference>
<comment type="similarity">
    <text evidence="1">Belongs to the HpcH/HpaI aldolase family.</text>
</comment>